<dbReference type="EMBL" id="NNAY01000189">
    <property type="protein sequence ID" value="OXU30143.1"/>
    <property type="molecule type" value="Genomic_DNA"/>
</dbReference>
<proteinExistence type="predicted"/>
<keyword evidence="3" id="KW-1185">Reference proteome</keyword>
<accession>A0A232FHU8</accession>
<reference evidence="2 3" key="1">
    <citation type="journal article" date="2017" name="Curr. Biol.">
        <title>The Evolution of Venom by Co-option of Single-Copy Genes.</title>
        <authorList>
            <person name="Martinson E.O."/>
            <person name="Mrinalini"/>
            <person name="Kelkar Y.D."/>
            <person name="Chang C.H."/>
            <person name="Werren J.H."/>
        </authorList>
    </citation>
    <scope>NUCLEOTIDE SEQUENCE [LARGE SCALE GENOMIC DNA]</scope>
    <source>
        <strain evidence="2 3">Alberta</strain>
        <tissue evidence="2">Whole body</tissue>
    </source>
</reference>
<comment type="caution">
    <text evidence="2">The sequence shown here is derived from an EMBL/GenBank/DDBJ whole genome shotgun (WGS) entry which is preliminary data.</text>
</comment>
<sequence>MQPEHRGYSWKTRLLELPGCQMNLAALSTGENLLGRSRAGWRLRSQVEEHKKEGNQKKNMLKAPKPSTPETLTPKLVEQGDTFSGLKSIITDVNEYAKSKTNVHGPIKIGLTKALKELEKIEKQGKEEHITKLKKEVDDQVRDCQSTLKSIEDIAKHAQKLKVLVTQLKEMHKMGDNKNNSYERGIKYYEYYNEVREKARRRVQGHLI</sequence>
<evidence type="ECO:0000313" key="3">
    <source>
        <dbReference type="Proteomes" id="UP000215335"/>
    </source>
</evidence>
<evidence type="ECO:0000313" key="2">
    <source>
        <dbReference type="EMBL" id="OXU30143.1"/>
    </source>
</evidence>
<dbReference type="Proteomes" id="UP000215335">
    <property type="component" value="Unassembled WGS sequence"/>
</dbReference>
<protein>
    <submittedName>
        <fullName evidence="2">Uncharacterized protein</fullName>
    </submittedName>
</protein>
<evidence type="ECO:0000256" key="1">
    <source>
        <dbReference type="SAM" id="MobiDB-lite"/>
    </source>
</evidence>
<dbReference type="AlphaFoldDB" id="A0A232FHU8"/>
<organism evidence="2 3">
    <name type="scientific">Trichomalopsis sarcophagae</name>
    <dbReference type="NCBI Taxonomy" id="543379"/>
    <lineage>
        <taxon>Eukaryota</taxon>
        <taxon>Metazoa</taxon>
        <taxon>Ecdysozoa</taxon>
        <taxon>Arthropoda</taxon>
        <taxon>Hexapoda</taxon>
        <taxon>Insecta</taxon>
        <taxon>Pterygota</taxon>
        <taxon>Neoptera</taxon>
        <taxon>Endopterygota</taxon>
        <taxon>Hymenoptera</taxon>
        <taxon>Apocrita</taxon>
        <taxon>Proctotrupomorpha</taxon>
        <taxon>Chalcidoidea</taxon>
        <taxon>Pteromalidae</taxon>
        <taxon>Pteromalinae</taxon>
        <taxon>Trichomalopsis</taxon>
    </lineage>
</organism>
<name>A0A232FHU8_9HYME</name>
<gene>
    <name evidence="2" type="ORF">TSAR_011221</name>
</gene>
<feature type="region of interest" description="Disordered" evidence="1">
    <location>
        <begin position="49"/>
        <end position="73"/>
    </location>
</feature>